<dbReference type="AlphaFoldDB" id="B0YCJ1"/>
<evidence type="ECO:0000256" key="5">
    <source>
        <dbReference type="ARBA" id="ARBA00023242"/>
    </source>
</evidence>
<evidence type="ECO:0000256" key="3">
    <source>
        <dbReference type="ARBA" id="ARBA00023125"/>
    </source>
</evidence>
<keyword evidence="4" id="KW-0804">Transcription</keyword>
<proteinExistence type="predicted"/>
<evidence type="ECO:0000256" key="4">
    <source>
        <dbReference type="ARBA" id="ARBA00023163"/>
    </source>
</evidence>
<evidence type="ECO:0000256" key="1">
    <source>
        <dbReference type="ARBA" id="ARBA00022723"/>
    </source>
</evidence>
<dbReference type="HOGENOM" id="CLU_015502_2_0_1"/>
<dbReference type="PROSITE" id="PS00463">
    <property type="entry name" value="ZN2_CY6_FUNGAL_1"/>
    <property type="match status" value="1"/>
</dbReference>
<dbReference type="CDD" id="cd12148">
    <property type="entry name" value="fungal_TF_MHR"/>
    <property type="match status" value="1"/>
</dbReference>
<dbReference type="SUPFAM" id="SSF57701">
    <property type="entry name" value="Zn2/Cys6 DNA-binding domain"/>
    <property type="match status" value="1"/>
</dbReference>
<dbReference type="PROSITE" id="PS50048">
    <property type="entry name" value="ZN2_CY6_FUNGAL_2"/>
    <property type="match status" value="1"/>
</dbReference>
<dbReference type="InterPro" id="IPR036864">
    <property type="entry name" value="Zn2-C6_fun-type_DNA-bd_sf"/>
</dbReference>
<keyword evidence="1" id="KW-0479">Metal-binding</keyword>
<dbReference type="Pfam" id="PF04082">
    <property type="entry name" value="Fungal_trans"/>
    <property type="match status" value="1"/>
</dbReference>
<keyword evidence="8" id="KW-1185">Reference proteome</keyword>
<dbReference type="PANTHER" id="PTHR47431">
    <property type="entry name" value="ZN(II)2CYS6 TRANSCRIPTION FACTOR (EUROFUNG)-RELATED"/>
    <property type="match status" value="1"/>
</dbReference>
<keyword evidence="3" id="KW-0238">DNA-binding</keyword>
<dbReference type="Gene3D" id="4.10.240.10">
    <property type="entry name" value="Zn(2)-C6 fungal-type DNA-binding domain"/>
    <property type="match status" value="1"/>
</dbReference>
<keyword evidence="5" id="KW-0539">Nucleus</keyword>
<reference evidence="7 8" key="1">
    <citation type="journal article" date="2008" name="PLoS Genet.">
        <title>Genomic islands in the pathogenic filamentous fungus Aspergillus fumigatus.</title>
        <authorList>
            <person name="Fedorova N.D."/>
            <person name="Khaldi N."/>
            <person name="Joardar V.S."/>
            <person name="Maiti R."/>
            <person name="Amedeo P."/>
            <person name="Anderson M.J."/>
            <person name="Crabtree J."/>
            <person name="Silva J.C."/>
            <person name="Badger J.H."/>
            <person name="Albarraq A."/>
            <person name="Angiuoli S."/>
            <person name="Bussey H."/>
            <person name="Bowyer P."/>
            <person name="Cotty P.J."/>
            <person name="Dyer P.S."/>
            <person name="Egan A."/>
            <person name="Galens K."/>
            <person name="Fraser-Liggett C.M."/>
            <person name="Haas B.J."/>
            <person name="Inman J.M."/>
            <person name="Kent R."/>
            <person name="Lemieux S."/>
            <person name="Malavazi I."/>
            <person name="Orvis J."/>
            <person name="Roemer T."/>
            <person name="Ronning C.M."/>
            <person name="Sundaram J.P."/>
            <person name="Sutton G."/>
            <person name="Turner G."/>
            <person name="Venter J.C."/>
            <person name="White O.R."/>
            <person name="Whitty B.R."/>
            <person name="Youngman P."/>
            <person name="Wolfe K.H."/>
            <person name="Goldman G.H."/>
            <person name="Wortman J.R."/>
            <person name="Jiang B."/>
            <person name="Denning D.W."/>
            <person name="Nierman W.C."/>
        </authorList>
    </citation>
    <scope>NUCLEOTIDE SEQUENCE [LARGE SCALE GENOMIC DNA]</scope>
    <source>
        <strain evidence="8">CBS 144.89 / FGSC A1163 / CEA10</strain>
    </source>
</reference>
<organism evidence="7 8">
    <name type="scientific">Aspergillus fumigatus (strain CBS 144.89 / FGSC A1163 / CEA10)</name>
    <name type="common">Neosartorya fumigata</name>
    <dbReference type="NCBI Taxonomy" id="451804"/>
    <lineage>
        <taxon>Eukaryota</taxon>
        <taxon>Fungi</taxon>
        <taxon>Dikarya</taxon>
        <taxon>Ascomycota</taxon>
        <taxon>Pezizomycotina</taxon>
        <taxon>Eurotiomycetes</taxon>
        <taxon>Eurotiomycetidae</taxon>
        <taxon>Eurotiales</taxon>
        <taxon>Aspergillaceae</taxon>
        <taxon>Aspergillus</taxon>
        <taxon>Aspergillus subgen. Fumigati</taxon>
    </lineage>
</organism>
<protein>
    <submittedName>
        <fullName evidence="7">C6 transcription factor, putative</fullName>
    </submittedName>
</protein>
<dbReference type="Pfam" id="PF00172">
    <property type="entry name" value="Zn_clus"/>
    <property type="match status" value="1"/>
</dbReference>
<dbReference type="SMART" id="SM00066">
    <property type="entry name" value="GAL4"/>
    <property type="match status" value="1"/>
</dbReference>
<dbReference type="PhylomeDB" id="B0YCJ1"/>
<dbReference type="GO" id="GO:0006351">
    <property type="term" value="P:DNA-templated transcription"/>
    <property type="evidence" value="ECO:0007669"/>
    <property type="project" value="InterPro"/>
</dbReference>
<evidence type="ECO:0000256" key="2">
    <source>
        <dbReference type="ARBA" id="ARBA00023015"/>
    </source>
</evidence>
<keyword evidence="2" id="KW-0805">Transcription regulation</keyword>
<dbReference type="GO" id="GO:0008270">
    <property type="term" value="F:zinc ion binding"/>
    <property type="evidence" value="ECO:0007669"/>
    <property type="project" value="InterPro"/>
</dbReference>
<dbReference type="Proteomes" id="UP000001699">
    <property type="component" value="Unassembled WGS sequence"/>
</dbReference>
<dbReference type="CDD" id="cd00067">
    <property type="entry name" value="GAL4"/>
    <property type="match status" value="1"/>
</dbReference>
<accession>B0YCJ1</accession>
<dbReference type="GO" id="GO:0003677">
    <property type="term" value="F:DNA binding"/>
    <property type="evidence" value="ECO:0007669"/>
    <property type="project" value="UniProtKB-KW"/>
</dbReference>
<dbReference type="GO" id="GO:0000981">
    <property type="term" value="F:DNA-binding transcription factor activity, RNA polymerase II-specific"/>
    <property type="evidence" value="ECO:0007669"/>
    <property type="project" value="InterPro"/>
</dbReference>
<evidence type="ECO:0000313" key="7">
    <source>
        <dbReference type="EMBL" id="EDP48322.1"/>
    </source>
</evidence>
<dbReference type="InterPro" id="IPR007219">
    <property type="entry name" value="XnlR_reg_dom"/>
</dbReference>
<dbReference type="PANTHER" id="PTHR47431:SF1">
    <property type="entry name" value="ZN(II)2CYS6 TRANSCRIPTION FACTOR (EUROFUNG)"/>
    <property type="match status" value="1"/>
</dbReference>
<evidence type="ECO:0000313" key="8">
    <source>
        <dbReference type="Proteomes" id="UP000001699"/>
    </source>
</evidence>
<dbReference type="VEuPathDB" id="FungiDB:AFUB_090370"/>
<gene>
    <name evidence="7" type="ORF">AFUB_090370</name>
</gene>
<feature type="domain" description="Zn(2)-C6 fungal-type" evidence="6">
    <location>
        <begin position="18"/>
        <end position="48"/>
    </location>
</feature>
<dbReference type="EMBL" id="DS499601">
    <property type="protein sequence ID" value="EDP48322.1"/>
    <property type="molecule type" value="Genomic_DNA"/>
</dbReference>
<dbReference type="InterPro" id="IPR001138">
    <property type="entry name" value="Zn2Cys6_DnaBD"/>
</dbReference>
<dbReference type="OrthoDB" id="2399539at2759"/>
<name>B0YCJ1_ASPFC</name>
<sequence>MQQDSTLSGPSRRPSSLACMTCRRRHLKCDAQMPVCSRCQASSTECRYIQSRRGRAKNSNPSQQLLDDDASLFSAVNPDDFSEWPSGTNLTTDLVDLDARQSLLPEDALAWPELENAVTPEVAYDPLIQLYYQTFHRSHPLLIPRKALHSHLVAKIPQYILSIMRFIGAHQHHDPSLKELFRQSAYSVLSALTPRDGFMVQGMVLLAIVEHARGAEDSATRIMQAAVNLALELGMNKAAFAAEHSGGNSILEESWRRTYWELYFVDGFLAAMRDQSAFQLFHSPADVRLPCDEELYNSGDVVIPSNLTFKDLTNKWHFDEERRFPSSAYRIQAVRVLGMVMELNRSLDIDLDTQIETIDAVLAALLMQLPSSQRDAYGSHCGLDEMTFQAQMTSYLCVHHLYKPLSVPTNKLSLPSALIYLHHPRSNMRYASIHAYTSCTRLPTIRETTPPSASLDLHSQKLLRAADLLCNLATLPNPVKYRTPFFTCALAMCVVVHTVACLVVSIPEKQESIKARIQLGVGALHVLGKLWPLAKTVRQRLISMYQELGLRCR</sequence>
<evidence type="ECO:0000259" key="6">
    <source>
        <dbReference type="PROSITE" id="PS50048"/>
    </source>
</evidence>